<keyword evidence="2" id="KW-0564">Palmitate</keyword>
<comment type="similarity">
    <text evidence="1 2">Belongs to the phospholipid scramblase family.</text>
</comment>
<gene>
    <name evidence="4" type="ORF">AFUS01_LOCUS3407</name>
</gene>
<keyword evidence="2" id="KW-0472">Membrane</keyword>
<sequence length="287" mass="31972">MGHTSDISGTTDSSFQKTSDGATDDPKSEDVYVLEHDGEQEEHRMLIYEAVEGIPIGLEPLLEVTSVSFTTGLPLSVSFDVTVNRHYNVANQSGQKVYHVGENTNHCVDYCCNGHRQFKLHFFNGRGRTVMTVTQECTFCLGCSSAECAGANIVTKLTDGSLVGTVKQRYNLWWPRYEIRDFNGDIVMCMSGPGGGVWTQICGRKFIVSLCHMTYGKRTQAIAMIDRRTCVMPEDLSVQNKALLLSAVFLVELDYYQSSRTYSKALAILAVIFILLLLYAFGVFYKS</sequence>
<feature type="transmembrane region" description="Helical" evidence="2">
    <location>
        <begin position="265"/>
        <end position="285"/>
    </location>
</feature>
<keyword evidence="5" id="KW-1185">Reference proteome</keyword>
<dbReference type="Proteomes" id="UP000708208">
    <property type="component" value="Unassembled WGS sequence"/>
</dbReference>
<name>A0A8J2J5G0_9HEXA</name>
<organism evidence="4 5">
    <name type="scientific">Allacma fusca</name>
    <dbReference type="NCBI Taxonomy" id="39272"/>
    <lineage>
        <taxon>Eukaryota</taxon>
        <taxon>Metazoa</taxon>
        <taxon>Ecdysozoa</taxon>
        <taxon>Arthropoda</taxon>
        <taxon>Hexapoda</taxon>
        <taxon>Collembola</taxon>
        <taxon>Symphypleona</taxon>
        <taxon>Sminthuridae</taxon>
        <taxon>Allacma</taxon>
    </lineage>
</organism>
<evidence type="ECO:0000313" key="4">
    <source>
        <dbReference type="EMBL" id="CAG7689506.1"/>
    </source>
</evidence>
<dbReference type="PANTHER" id="PTHR23248:SF64">
    <property type="entry name" value="PHOSPHOLIPID SCRAMBLASE"/>
    <property type="match status" value="1"/>
</dbReference>
<accession>A0A8J2J5G0</accession>
<dbReference type="InterPro" id="IPR005552">
    <property type="entry name" value="Scramblase"/>
</dbReference>
<dbReference type="GO" id="GO:0005886">
    <property type="term" value="C:plasma membrane"/>
    <property type="evidence" value="ECO:0007669"/>
    <property type="project" value="TreeGrafter"/>
</dbReference>
<dbReference type="PANTHER" id="PTHR23248">
    <property type="entry name" value="PHOSPHOLIPID SCRAMBLASE-RELATED"/>
    <property type="match status" value="1"/>
</dbReference>
<proteinExistence type="inferred from homology"/>
<feature type="compositionally biased region" description="Polar residues" evidence="3">
    <location>
        <begin position="1"/>
        <end position="21"/>
    </location>
</feature>
<evidence type="ECO:0000313" key="5">
    <source>
        <dbReference type="Proteomes" id="UP000708208"/>
    </source>
</evidence>
<keyword evidence="2" id="KW-0449">Lipoprotein</keyword>
<keyword evidence="2" id="KW-0812">Transmembrane</keyword>
<dbReference type="EMBL" id="CAJVCH010020490">
    <property type="protein sequence ID" value="CAG7689506.1"/>
    <property type="molecule type" value="Genomic_DNA"/>
</dbReference>
<reference evidence="4" key="1">
    <citation type="submission" date="2021-06" db="EMBL/GenBank/DDBJ databases">
        <authorList>
            <person name="Hodson N. C."/>
            <person name="Mongue J. A."/>
            <person name="Jaron S. K."/>
        </authorList>
    </citation>
    <scope>NUCLEOTIDE SEQUENCE</scope>
</reference>
<dbReference type="GO" id="GO:0017128">
    <property type="term" value="F:phospholipid scramblase activity"/>
    <property type="evidence" value="ECO:0007669"/>
    <property type="project" value="InterPro"/>
</dbReference>
<dbReference type="OrthoDB" id="191150at2759"/>
<keyword evidence="2" id="KW-0106">Calcium</keyword>
<comment type="function">
    <text evidence="2">May mediate accelerated ATP-independent bidirectional transbilayer migration of phospholipids upon binding calcium ions that results in a loss of phospholipid asymmetry in the plasma membrane.</text>
</comment>
<evidence type="ECO:0000256" key="3">
    <source>
        <dbReference type="SAM" id="MobiDB-lite"/>
    </source>
</evidence>
<comment type="cofactor">
    <cofactor evidence="2">
        <name>Ca(2+)</name>
        <dbReference type="ChEBI" id="CHEBI:29108"/>
    </cofactor>
</comment>
<protein>
    <recommendedName>
        <fullName evidence="2">Phospholipid scramblase</fullName>
    </recommendedName>
</protein>
<feature type="region of interest" description="Disordered" evidence="3">
    <location>
        <begin position="1"/>
        <end position="29"/>
    </location>
</feature>
<evidence type="ECO:0000256" key="1">
    <source>
        <dbReference type="ARBA" id="ARBA00005350"/>
    </source>
</evidence>
<dbReference type="Pfam" id="PF03803">
    <property type="entry name" value="Scramblase"/>
    <property type="match status" value="1"/>
</dbReference>
<keyword evidence="2" id="KW-1133">Transmembrane helix</keyword>
<comment type="caution">
    <text evidence="4">The sequence shown here is derived from an EMBL/GenBank/DDBJ whole genome shotgun (WGS) entry which is preliminary data.</text>
</comment>
<dbReference type="AlphaFoldDB" id="A0A8J2J5G0"/>
<evidence type="ECO:0000256" key="2">
    <source>
        <dbReference type="RuleBase" id="RU363116"/>
    </source>
</evidence>